<dbReference type="GO" id="GO:0007165">
    <property type="term" value="P:signal transduction"/>
    <property type="evidence" value="ECO:0007669"/>
    <property type="project" value="UniProtKB-KW"/>
</dbReference>
<reference evidence="9" key="1">
    <citation type="submission" date="2021-01" db="EMBL/GenBank/DDBJ databases">
        <title>Whole genome shotgun sequence of Actinoplanes tereljensis NBRC 105297.</title>
        <authorList>
            <person name="Komaki H."/>
            <person name="Tamura T."/>
        </authorList>
    </citation>
    <scope>NUCLEOTIDE SEQUENCE</scope>
    <source>
        <strain evidence="9">NBRC 105297</strain>
    </source>
</reference>
<keyword evidence="6" id="KW-0472">Membrane</keyword>
<organism evidence="9 10">
    <name type="scientific">Paractinoplanes tereljensis</name>
    <dbReference type="NCBI Taxonomy" id="571912"/>
    <lineage>
        <taxon>Bacteria</taxon>
        <taxon>Bacillati</taxon>
        <taxon>Actinomycetota</taxon>
        <taxon>Actinomycetes</taxon>
        <taxon>Micromonosporales</taxon>
        <taxon>Micromonosporaceae</taxon>
        <taxon>Paractinoplanes</taxon>
    </lineage>
</organism>
<feature type="domain" description="Methyl-accepting transducer" evidence="7">
    <location>
        <begin position="266"/>
        <end position="502"/>
    </location>
</feature>
<evidence type="ECO:0000313" key="9">
    <source>
        <dbReference type="EMBL" id="GIF26351.1"/>
    </source>
</evidence>
<dbReference type="RefSeq" id="WP_239148179.1">
    <property type="nucleotide sequence ID" value="NZ_BOMY01000060.1"/>
</dbReference>
<sequence length="517" mass="53720">MESVSPAGRSMTIVARLLMMGAAGLVSVALVVGFAIYSSHVQADANRDIARVSDGMSHQWNADMMHDALRADVMSAMYYRSAAGNEVAEHGKTILENYDTAAAEAPADLTDEYTRVRPRLVVYADTAAQVVSSRDPTELKDYLTIYAELEEDLGALDDAMGAAVLAASEQGVSSAQKSDWIIGLAGLAGILITVLAGWRTLRAIRRPLREMVTGLRAVADCDLTVQVPVLHRDELGEMAGALNGAMGALRQTVAATALSIGTLTAASGDLRTLAGELDTSAEQTSAQARSADASAQNVSSAVGDMMTATNELSASIREIARQTEVATATTSAATRDAARTAEAVAKLSEASREVGDIVQLITNIAEQTNLLALNATIEAARAGAAGKGFAVVATEVKDLAQETAQATADITAKISAIQEMTNGTAAAIASITEVIAQIDDGQRMIAAAVEQQSATTELMSRNVGEVSAAAGEISGTVTNITRSTESTAEGANTTRTSAEVVSTAAGEIQTLMARFRY</sequence>
<dbReference type="EMBL" id="BOMY01000060">
    <property type="protein sequence ID" value="GIF26351.1"/>
    <property type="molecule type" value="Genomic_DNA"/>
</dbReference>
<evidence type="ECO:0000256" key="3">
    <source>
        <dbReference type="ARBA" id="ARBA00023224"/>
    </source>
</evidence>
<dbReference type="PANTHER" id="PTHR32089:SF112">
    <property type="entry name" value="LYSOZYME-LIKE PROTEIN-RELATED"/>
    <property type="match status" value="1"/>
</dbReference>
<dbReference type="PROSITE" id="PS50111">
    <property type="entry name" value="CHEMOTAXIS_TRANSDUC_2"/>
    <property type="match status" value="1"/>
</dbReference>
<keyword evidence="1 6" id="KW-0812">Transmembrane</keyword>
<gene>
    <name evidence="9" type="ORF">Ate02nite_90810</name>
</gene>
<dbReference type="Pfam" id="PF00672">
    <property type="entry name" value="HAMP"/>
    <property type="match status" value="1"/>
</dbReference>
<dbReference type="InterPro" id="IPR004089">
    <property type="entry name" value="MCPsignal_dom"/>
</dbReference>
<dbReference type="PROSITE" id="PS50885">
    <property type="entry name" value="HAMP"/>
    <property type="match status" value="1"/>
</dbReference>
<dbReference type="Proteomes" id="UP000623608">
    <property type="component" value="Unassembled WGS sequence"/>
</dbReference>
<evidence type="ECO:0000256" key="4">
    <source>
        <dbReference type="ARBA" id="ARBA00029447"/>
    </source>
</evidence>
<dbReference type="PRINTS" id="PR00260">
    <property type="entry name" value="CHEMTRNSDUCR"/>
</dbReference>
<dbReference type="InterPro" id="IPR004090">
    <property type="entry name" value="Chemotax_Me-accpt_rcpt"/>
</dbReference>
<proteinExistence type="inferred from homology"/>
<comment type="caution">
    <text evidence="9">The sequence shown here is derived from an EMBL/GenBank/DDBJ whole genome shotgun (WGS) entry which is preliminary data.</text>
</comment>
<accession>A0A919NYM9</accession>
<feature type="transmembrane region" description="Helical" evidence="6">
    <location>
        <begin position="180"/>
        <end position="201"/>
    </location>
</feature>
<dbReference type="PANTHER" id="PTHR32089">
    <property type="entry name" value="METHYL-ACCEPTING CHEMOTAXIS PROTEIN MCPB"/>
    <property type="match status" value="1"/>
</dbReference>
<evidence type="ECO:0000256" key="6">
    <source>
        <dbReference type="SAM" id="Phobius"/>
    </source>
</evidence>
<evidence type="ECO:0000259" key="7">
    <source>
        <dbReference type="PROSITE" id="PS50111"/>
    </source>
</evidence>
<evidence type="ECO:0000256" key="5">
    <source>
        <dbReference type="PROSITE-ProRule" id="PRU00284"/>
    </source>
</evidence>
<name>A0A919NYM9_9ACTN</name>
<keyword evidence="10" id="KW-1185">Reference proteome</keyword>
<evidence type="ECO:0000256" key="1">
    <source>
        <dbReference type="ARBA" id="ARBA00022692"/>
    </source>
</evidence>
<protein>
    <recommendedName>
        <fullName evidence="11">Methyl-accepting chemotaxis protein</fullName>
    </recommendedName>
</protein>
<evidence type="ECO:0000256" key="2">
    <source>
        <dbReference type="ARBA" id="ARBA00022989"/>
    </source>
</evidence>
<dbReference type="GO" id="GO:0016020">
    <property type="term" value="C:membrane"/>
    <property type="evidence" value="ECO:0007669"/>
    <property type="project" value="InterPro"/>
</dbReference>
<dbReference type="AlphaFoldDB" id="A0A919NYM9"/>
<feature type="domain" description="HAMP" evidence="8">
    <location>
        <begin position="202"/>
        <end position="254"/>
    </location>
</feature>
<dbReference type="GO" id="GO:0006935">
    <property type="term" value="P:chemotaxis"/>
    <property type="evidence" value="ECO:0007669"/>
    <property type="project" value="InterPro"/>
</dbReference>
<dbReference type="SUPFAM" id="SSF58104">
    <property type="entry name" value="Methyl-accepting chemotaxis protein (MCP) signaling domain"/>
    <property type="match status" value="1"/>
</dbReference>
<evidence type="ECO:0000313" key="10">
    <source>
        <dbReference type="Proteomes" id="UP000623608"/>
    </source>
</evidence>
<dbReference type="SMART" id="SM00283">
    <property type="entry name" value="MA"/>
    <property type="match status" value="1"/>
</dbReference>
<keyword evidence="2 6" id="KW-1133">Transmembrane helix</keyword>
<feature type="transmembrane region" description="Helical" evidence="6">
    <location>
        <begin position="17"/>
        <end position="37"/>
    </location>
</feature>
<dbReference type="Gene3D" id="1.10.287.950">
    <property type="entry name" value="Methyl-accepting chemotaxis protein"/>
    <property type="match status" value="1"/>
</dbReference>
<evidence type="ECO:0008006" key="11">
    <source>
        <dbReference type="Google" id="ProtNLM"/>
    </source>
</evidence>
<dbReference type="Pfam" id="PF00015">
    <property type="entry name" value="MCPsignal"/>
    <property type="match status" value="1"/>
</dbReference>
<evidence type="ECO:0000259" key="8">
    <source>
        <dbReference type="PROSITE" id="PS50885"/>
    </source>
</evidence>
<dbReference type="GO" id="GO:0004888">
    <property type="term" value="F:transmembrane signaling receptor activity"/>
    <property type="evidence" value="ECO:0007669"/>
    <property type="project" value="InterPro"/>
</dbReference>
<dbReference type="SMART" id="SM00304">
    <property type="entry name" value="HAMP"/>
    <property type="match status" value="1"/>
</dbReference>
<dbReference type="CDD" id="cd06225">
    <property type="entry name" value="HAMP"/>
    <property type="match status" value="1"/>
</dbReference>
<comment type="similarity">
    <text evidence="4">Belongs to the methyl-accepting chemotaxis (MCP) protein family.</text>
</comment>
<dbReference type="InterPro" id="IPR003660">
    <property type="entry name" value="HAMP_dom"/>
</dbReference>
<keyword evidence="3 5" id="KW-0807">Transducer</keyword>